<keyword evidence="3" id="KW-1185">Reference proteome</keyword>
<keyword evidence="1" id="KW-0472">Membrane</keyword>
<accession>A0A401FHX0</accession>
<comment type="caution">
    <text evidence="2">The sequence shown here is derived from an EMBL/GenBank/DDBJ whole genome shotgun (WGS) entry which is preliminary data.</text>
</comment>
<gene>
    <name evidence="2" type="ORF">NBRC111893_32</name>
</gene>
<name>A0A401FHX0_9LACO</name>
<feature type="transmembrane region" description="Helical" evidence="1">
    <location>
        <begin position="118"/>
        <end position="139"/>
    </location>
</feature>
<evidence type="ECO:0000313" key="2">
    <source>
        <dbReference type="EMBL" id="GAY71886.1"/>
    </source>
</evidence>
<dbReference type="InterPro" id="IPR036259">
    <property type="entry name" value="MFS_trans_sf"/>
</dbReference>
<dbReference type="SUPFAM" id="SSF103473">
    <property type="entry name" value="MFS general substrate transporter"/>
    <property type="match status" value="1"/>
</dbReference>
<evidence type="ECO:0000256" key="1">
    <source>
        <dbReference type="SAM" id="Phobius"/>
    </source>
</evidence>
<dbReference type="Proteomes" id="UP000286974">
    <property type="component" value="Unassembled WGS sequence"/>
</dbReference>
<proteinExistence type="predicted"/>
<sequence length="144" mass="15845">MGTIPFYWIDKSTSYWIIAIVLLVRGIGAGGILSPLMTDSYTGMDRSQVPSASIGSRIIQNIGSALGSALITTVVMAYSNSQVKHFKDALQNGHYHVQPDQMKSFMLQHMQAIQIHSFQYGFLVVSIAALVILIPTMLLTNKKK</sequence>
<dbReference type="AlphaFoldDB" id="A0A401FHX0"/>
<protein>
    <submittedName>
        <fullName evidence="2">Drug resistance transporter, EmrB/QacA subfamily</fullName>
    </submittedName>
</protein>
<evidence type="ECO:0000313" key="3">
    <source>
        <dbReference type="Proteomes" id="UP000286974"/>
    </source>
</evidence>
<dbReference type="EMBL" id="BEXA01000001">
    <property type="protein sequence ID" value="GAY71886.1"/>
    <property type="molecule type" value="Genomic_DNA"/>
</dbReference>
<feature type="transmembrane region" description="Helical" evidence="1">
    <location>
        <begin position="15"/>
        <end position="37"/>
    </location>
</feature>
<reference evidence="2 3" key="1">
    <citation type="submission" date="2017-11" db="EMBL/GenBank/DDBJ databases">
        <title>Draft Genome Sequence of Lactobacillus curieae NBRC 111893 isolated from Koso, a Japanese sugar-Vegetable Fermented Beverage.</title>
        <authorList>
            <person name="Chiou T.Y."/>
            <person name="Oshima K."/>
            <person name="Suda W."/>
            <person name="Hattori M."/>
            <person name="Takahashi T."/>
        </authorList>
    </citation>
    <scope>NUCLEOTIDE SEQUENCE [LARGE SCALE GENOMIC DNA]</scope>
    <source>
        <strain evidence="2 3">NBRC111893</strain>
    </source>
</reference>
<organism evidence="2 3">
    <name type="scientific">Lentilactobacillus kosonis</name>
    <dbReference type="NCBI Taxonomy" id="2810561"/>
    <lineage>
        <taxon>Bacteria</taxon>
        <taxon>Bacillati</taxon>
        <taxon>Bacillota</taxon>
        <taxon>Bacilli</taxon>
        <taxon>Lactobacillales</taxon>
        <taxon>Lactobacillaceae</taxon>
        <taxon>Lentilactobacillus</taxon>
    </lineage>
</organism>
<keyword evidence="1" id="KW-0812">Transmembrane</keyword>
<keyword evidence="1" id="KW-1133">Transmembrane helix</keyword>
<dbReference type="Gene3D" id="1.20.1250.20">
    <property type="entry name" value="MFS general substrate transporter like domains"/>
    <property type="match status" value="1"/>
</dbReference>
<feature type="transmembrane region" description="Helical" evidence="1">
    <location>
        <begin position="58"/>
        <end position="78"/>
    </location>
</feature>